<name>H9BX63_9BACT</name>
<protein>
    <submittedName>
        <fullName evidence="1">Uncharacterized protein</fullName>
    </submittedName>
</protein>
<accession>H9BX63</accession>
<evidence type="ECO:0000313" key="1">
    <source>
        <dbReference type="EMBL" id="AFD03385.1"/>
    </source>
</evidence>
<reference evidence="1" key="1">
    <citation type="submission" date="2011-11" db="EMBL/GenBank/DDBJ databases">
        <title>Construction and analysis of a metagenome of deep-sea sediment.</title>
        <authorList>
            <person name="Huo Y.-Y."/>
            <person name="Cheng H."/>
            <person name="Wu M."/>
        </authorList>
    </citation>
    <scope>NUCLEOTIDE SEQUENCE</scope>
</reference>
<sequence length="63" mass="7193">MIAYQPDKRQKSLDSGTLKEDFDEEIKKSWEEYVQQIGDEVANSSNHFKEALNEILAGGQSVF</sequence>
<dbReference type="EMBL" id="JQ085824">
    <property type="protein sequence ID" value="AFD03385.1"/>
    <property type="molecule type" value="Genomic_DNA"/>
</dbReference>
<proteinExistence type="predicted"/>
<dbReference type="AlphaFoldDB" id="H9BX63"/>
<organism evidence="1">
    <name type="scientific">uncultured bacterium W5-51b</name>
    <dbReference type="NCBI Taxonomy" id="1130999"/>
    <lineage>
        <taxon>Bacteria</taxon>
        <taxon>environmental samples</taxon>
    </lineage>
</organism>